<evidence type="ECO:0000313" key="2">
    <source>
        <dbReference type="EMBL" id="GII01053.1"/>
    </source>
</evidence>
<comment type="caution">
    <text evidence="2">The sequence shown here is derived from an EMBL/GenBank/DDBJ whole genome shotgun (WGS) entry which is preliminary data.</text>
</comment>
<name>A0A8J3SYH4_9ACTN</name>
<dbReference type="Proteomes" id="UP000634476">
    <property type="component" value="Unassembled WGS sequence"/>
</dbReference>
<dbReference type="AlphaFoldDB" id="A0A8J3SYH4"/>
<evidence type="ECO:0000256" key="1">
    <source>
        <dbReference type="SAM" id="MobiDB-lite"/>
    </source>
</evidence>
<protein>
    <submittedName>
        <fullName evidence="2">Uncharacterized protein</fullName>
    </submittedName>
</protein>
<gene>
    <name evidence="2" type="ORF">Pta02_30610</name>
</gene>
<feature type="compositionally biased region" description="Low complexity" evidence="1">
    <location>
        <begin position="60"/>
        <end position="86"/>
    </location>
</feature>
<evidence type="ECO:0000313" key="3">
    <source>
        <dbReference type="Proteomes" id="UP000634476"/>
    </source>
</evidence>
<accession>A0A8J3SYH4</accession>
<feature type="compositionally biased region" description="Basic and acidic residues" evidence="1">
    <location>
        <begin position="29"/>
        <end position="58"/>
    </location>
</feature>
<reference evidence="2" key="1">
    <citation type="submission" date="2021-01" db="EMBL/GenBank/DDBJ databases">
        <title>Whole genome shotgun sequence of Planobispora takensis NBRC 109077.</title>
        <authorList>
            <person name="Komaki H."/>
            <person name="Tamura T."/>
        </authorList>
    </citation>
    <scope>NUCLEOTIDE SEQUENCE</scope>
    <source>
        <strain evidence="2">NBRC 109077</strain>
    </source>
</reference>
<sequence>MIMVMTSQKQHADLRPTPEHGWIATPLSRELHSPTVERDRRAHPGKVDVRIDDPRDPVEPDFVPAPAASPRPSTSRSTPPSSTKPSGRPERTAPAGWMTRRDGGG</sequence>
<keyword evidence="3" id="KW-1185">Reference proteome</keyword>
<organism evidence="2 3">
    <name type="scientific">Planobispora takensis</name>
    <dbReference type="NCBI Taxonomy" id="1367882"/>
    <lineage>
        <taxon>Bacteria</taxon>
        <taxon>Bacillati</taxon>
        <taxon>Actinomycetota</taxon>
        <taxon>Actinomycetes</taxon>
        <taxon>Streptosporangiales</taxon>
        <taxon>Streptosporangiaceae</taxon>
        <taxon>Planobispora</taxon>
    </lineage>
</organism>
<proteinExistence type="predicted"/>
<feature type="region of interest" description="Disordered" evidence="1">
    <location>
        <begin position="1"/>
        <end position="105"/>
    </location>
</feature>
<dbReference type="EMBL" id="BOOK01000020">
    <property type="protein sequence ID" value="GII01053.1"/>
    <property type="molecule type" value="Genomic_DNA"/>
</dbReference>